<keyword evidence="9 10" id="KW-0170">Cobalt</keyword>
<comment type="subunit">
    <text evidence="10">Forms an energy-coupling factor (ECF) transporter complex composed of an ATP-binding protein (A component, CbiO), a transmembrane protein (T component, CbiQ) and 2 possible substrate-capture proteins (S components, CbiM and CbiN) of unknown stoichimetry.</text>
</comment>
<proteinExistence type="inferred from homology"/>
<evidence type="ECO:0000256" key="1">
    <source>
        <dbReference type="ARBA" id="ARBA00022426"/>
    </source>
</evidence>
<evidence type="ECO:0000256" key="11">
    <source>
        <dbReference type="SAM" id="MobiDB-lite"/>
    </source>
</evidence>
<feature type="transmembrane region" description="Helical" evidence="10">
    <location>
        <begin position="71"/>
        <end position="92"/>
    </location>
</feature>
<keyword evidence="5 10" id="KW-0812">Transmembrane</keyword>
<keyword evidence="4 10" id="KW-0169">Cobalamin biosynthesis</keyword>
<evidence type="ECO:0000256" key="5">
    <source>
        <dbReference type="ARBA" id="ARBA00022692"/>
    </source>
</evidence>
<evidence type="ECO:0000256" key="4">
    <source>
        <dbReference type="ARBA" id="ARBA00022573"/>
    </source>
</evidence>
<dbReference type="EMBL" id="CP051685">
    <property type="protein sequence ID" value="QJE00183.1"/>
    <property type="molecule type" value="Genomic_DNA"/>
</dbReference>
<organism evidence="12 13">
    <name type="scientific">Massilia forsythiae</name>
    <dbReference type="NCBI Taxonomy" id="2728020"/>
    <lineage>
        <taxon>Bacteria</taxon>
        <taxon>Pseudomonadati</taxon>
        <taxon>Pseudomonadota</taxon>
        <taxon>Betaproteobacteria</taxon>
        <taxon>Burkholderiales</taxon>
        <taxon>Oxalobacteraceae</taxon>
        <taxon>Telluria group</taxon>
        <taxon>Massilia</taxon>
    </lineage>
</organism>
<protein>
    <recommendedName>
        <fullName evidence="10">Cobalt transport protein CbiN</fullName>
    </recommendedName>
    <alternativeName>
        <fullName evidence="10">Energy-coupling factor transporter probable substrate-capture protein CbiN</fullName>
        <shortName evidence="10">ECF transporter S component CbiN</shortName>
    </alternativeName>
</protein>
<keyword evidence="7 10" id="KW-0406">Ion transport</keyword>
<comment type="similarity">
    <text evidence="10">Belongs to the CbiN family.</text>
</comment>
<comment type="pathway">
    <text evidence="10">Cofactor biosynthesis; adenosylcobalamin biosynthesis.</text>
</comment>
<dbReference type="RefSeq" id="WP_170202216.1">
    <property type="nucleotide sequence ID" value="NZ_CP051685.1"/>
</dbReference>
<dbReference type="AlphaFoldDB" id="A0A7Z2VW20"/>
<dbReference type="KEGG" id="mfy:HH212_09215"/>
<comment type="function">
    <text evidence="10">Part of the energy-coupling factor (ECF) transporter complex CbiMNOQ involved in cobalt import.</text>
</comment>
<evidence type="ECO:0000313" key="13">
    <source>
        <dbReference type="Proteomes" id="UP000502415"/>
    </source>
</evidence>
<keyword evidence="8 10" id="KW-0472">Membrane</keyword>
<evidence type="ECO:0000256" key="2">
    <source>
        <dbReference type="ARBA" id="ARBA00022448"/>
    </source>
</evidence>
<dbReference type="PANTHER" id="PTHR38662:SF1">
    <property type="entry name" value="COBALT TRANSPORT PROTEIN CBIN"/>
    <property type="match status" value="1"/>
</dbReference>
<dbReference type="Pfam" id="PF02553">
    <property type="entry name" value="CbiN"/>
    <property type="match status" value="1"/>
</dbReference>
<evidence type="ECO:0000313" key="12">
    <source>
        <dbReference type="EMBL" id="QJE00183.1"/>
    </source>
</evidence>
<dbReference type="HAMAP" id="MF_00330">
    <property type="entry name" value="CbiN"/>
    <property type="match status" value="1"/>
</dbReference>
<keyword evidence="2 10" id="KW-0813">Transport</keyword>
<evidence type="ECO:0000256" key="9">
    <source>
        <dbReference type="ARBA" id="ARBA00023285"/>
    </source>
</evidence>
<evidence type="ECO:0000256" key="10">
    <source>
        <dbReference type="HAMAP-Rule" id="MF_00330"/>
    </source>
</evidence>
<dbReference type="GO" id="GO:0009236">
    <property type="term" value="P:cobalamin biosynthetic process"/>
    <property type="evidence" value="ECO:0007669"/>
    <property type="project" value="UniProtKB-UniRule"/>
</dbReference>
<evidence type="ECO:0000256" key="6">
    <source>
        <dbReference type="ARBA" id="ARBA00022989"/>
    </source>
</evidence>
<reference evidence="12 13" key="1">
    <citation type="submission" date="2020-04" db="EMBL/GenBank/DDBJ databases">
        <title>Genome sequencing of novel species.</title>
        <authorList>
            <person name="Heo J."/>
            <person name="Kim S.-J."/>
            <person name="Kim J.-S."/>
            <person name="Hong S.-B."/>
            <person name="Kwon S.-W."/>
        </authorList>
    </citation>
    <scope>NUCLEOTIDE SEQUENCE [LARGE SCALE GENOMIC DNA]</scope>
    <source>
        <strain evidence="12 13">GN2-R2</strain>
    </source>
</reference>
<comment type="caution">
    <text evidence="10">Lacks conserved residue(s) required for the propagation of feature annotation.</text>
</comment>
<keyword evidence="13" id="KW-1185">Reference proteome</keyword>
<dbReference type="GO" id="GO:0005886">
    <property type="term" value="C:plasma membrane"/>
    <property type="evidence" value="ECO:0007669"/>
    <property type="project" value="UniProtKB-SubCell"/>
</dbReference>
<keyword evidence="3 10" id="KW-1003">Cell membrane</keyword>
<dbReference type="Proteomes" id="UP000502415">
    <property type="component" value="Chromosome"/>
</dbReference>
<dbReference type="NCBIfam" id="NF002780">
    <property type="entry name" value="PRK02898.1"/>
    <property type="match status" value="1"/>
</dbReference>
<comment type="subcellular location">
    <subcellularLocation>
        <location evidence="10">Cell membrane</location>
        <topology evidence="10">Multi-pass membrane protein</topology>
    </subcellularLocation>
</comment>
<name>A0A7Z2VW20_9BURK</name>
<feature type="compositionally biased region" description="Low complexity" evidence="11">
    <location>
        <begin position="130"/>
        <end position="151"/>
    </location>
</feature>
<keyword evidence="6 10" id="KW-1133">Transmembrane helix</keyword>
<evidence type="ECO:0000256" key="3">
    <source>
        <dbReference type="ARBA" id="ARBA00022475"/>
    </source>
</evidence>
<evidence type="ECO:0000256" key="7">
    <source>
        <dbReference type="ARBA" id="ARBA00023065"/>
    </source>
</evidence>
<gene>
    <name evidence="10" type="primary">cbiN</name>
    <name evidence="12" type="ORF">HH212_09215</name>
</gene>
<dbReference type="InterPro" id="IPR003705">
    <property type="entry name" value="CbiN"/>
</dbReference>
<accession>A0A7Z2VW20</accession>
<dbReference type="GO" id="GO:0015087">
    <property type="term" value="F:cobalt ion transmembrane transporter activity"/>
    <property type="evidence" value="ECO:0007669"/>
    <property type="project" value="UniProtKB-UniRule"/>
</dbReference>
<feature type="region of interest" description="Disordered" evidence="11">
    <location>
        <begin position="100"/>
        <end position="160"/>
    </location>
</feature>
<evidence type="ECO:0000256" key="8">
    <source>
        <dbReference type="ARBA" id="ARBA00023136"/>
    </source>
</evidence>
<sequence length="160" mass="15940">MKVRNWLILAAVVLLTVLPLWLASAPPAQPGADAPALFGGSDDRAQKAIGSIAPGYKPWFAPLIEPASSEIASLLFALQAAIGAGVIGYWLGGAVTRERAKRAAASPAPRPIDAVAADTRESAAGSPTRGSPAAESPAAGSPAAAGPASSATTAQEHRAG</sequence>
<keyword evidence="1 10" id="KW-0171">Cobalt transport</keyword>
<dbReference type="UniPathway" id="UPA00148"/>
<dbReference type="PANTHER" id="PTHR38662">
    <property type="entry name" value="COBALT TRANSPORT PROTEIN CBIN"/>
    <property type="match status" value="1"/>
</dbReference>